<evidence type="ECO:0000256" key="1">
    <source>
        <dbReference type="ARBA" id="ARBA00022737"/>
    </source>
</evidence>
<sequence length="728" mass="83537">MDEIFMAIEKSCKEVALEWSTKEKMRGFDHFLHEHPLNFCDTHSLLKEFLNCSGCGEGLSGLICACSTCYNFFLHKSCAELPREIQNFFHPCPLLLNILNSYTCNACFKEGSGFTYRCVKCDFDMHVKCAQRPTIQSQGDEEELIQHFTHWHPLKLVPPNNHLEVGCAICNKLCFVNASDTSAYGCQDCNFYVHHSCMIDIPRQINHFFHRSCPLVLLTKKPYQCEGCDEASSGLAFCCGKCKFQLDVKCALLPTVESKDAEKIQHPAHKHPLALHESKEFGTEVRCRACGEHCLLDPCFGCSKISCTFFLHRKCVVELQPEIHHPFHSLHPLTLLRDLSYQCKVCYEDVLGLAYCCVQCKFQLDVKCTLFPTIESKDADKILHCAHKHPLALCDSKELGDEVRCRACAKSCFAPFFGCTECNFFLHRSCAVKVQEKEIHHPFHPLHALTLSSPLPLPHHKAFQCSSCLGLDDWFLLRYRCAKCDFELHIDCSKPKVTIPDFKYERHIHYLSYFDNTLAPVECNICHEHAQTGFFRCVACAFNIHIYCIRSTPKTIKHQRHLHPLTVTKSPFQYEMISSEHANCSNDEFYCDVCEKRRYKFESVYYCPECKFIAEVRCVISELLPSLTISEEQTTEKGTVGSRNEGSSAVEETIGNLNDQIAKSKQERKALKKEVEKHREILKGLEEELEQKNWEVRKLKTDCFLYKYRLSLDMKGHENPTKASADLP</sequence>
<keyword evidence="1" id="KW-0677">Repeat</keyword>
<proteinExistence type="predicted"/>
<dbReference type="Proteomes" id="UP000818029">
    <property type="component" value="Chromosome A08"/>
</dbReference>
<dbReference type="InterPro" id="IPR004146">
    <property type="entry name" value="DC1"/>
</dbReference>
<evidence type="ECO:0000313" key="5">
    <source>
        <dbReference type="RefSeq" id="XP_016728378.1"/>
    </source>
</evidence>
<dbReference type="PANTHER" id="PTHR46288">
    <property type="entry name" value="PHORBOL-ESTER/DAG-TYPE DOMAIN-CONTAINING PROTEIN"/>
    <property type="match status" value="1"/>
</dbReference>
<dbReference type="AlphaFoldDB" id="A0A1U8MS63"/>
<reference evidence="5" key="2">
    <citation type="submission" date="2025-08" db="UniProtKB">
        <authorList>
            <consortium name="RefSeq"/>
        </authorList>
    </citation>
    <scope>IDENTIFICATION</scope>
</reference>
<evidence type="ECO:0000256" key="2">
    <source>
        <dbReference type="SAM" id="Coils"/>
    </source>
</evidence>
<reference evidence="4" key="1">
    <citation type="journal article" date="2020" name="Nat. Genet.">
        <title>Genomic diversifications of five Gossypium allopolyploid species and their impact on cotton improvement.</title>
        <authorList>
            <person name="Chen Z.J."/>
            <person name="Sreedasyam A."/>
            <person name="Ando A."/>
            <person name="Song Q."/>
            <person name="De Santiago L.M."/>
            <person name="Hulse-Kemp A.M."/>
            <person name="Ding M."/>
            <person name="Ye W."/>
            <person name="Kirkbride R.C."/>
            <person name="Jenkins J."/>
            <person name="Plott C."/>
            <person name="Lovell J."/>
            <person name="Lin Y.M."/>
            <person name="Vaughn R."/>
            <person name="Liu B."/>
            <person name="Simpson S."/>
            <person name="Scheffler B.E."/>
            <person name="Wen L."/>
            <person name="Saski C.A."/>
            <person name="Grover C.E."/>
            <person name="Hu G."/>
            <person name="Conover J.L."/>
            <person name="Carlson J.W."/>
            <person name="Shu S."/>
            <person name="Boston L.B."/>
            <person name="Williams M."/>
            <person name="Peterson D.G."/>
            <person name="McGee K."/>
            <person name="Jones D.C."/>
            <person name="Wendel J.F."/>
            <person name="Stelly D.M."/>
            <person name="Grimwood J."/>
            <person name="Schmutz J."/>
        </authorList>
    </citation>
    <scope>NUCLEOTIDE SEQUENCE [LARGE SCALE GENOMIC DNA]</scope>
    <source>
        <strain evidence="4">cv. TM-1</strain>
    </source>
</reference>
<dbReference type="PaxDb" id="3635-A0A1U8MS63"/>
<organism evidence="4 5">
    <name type="scientific">Gossypium hirsutum</name>
    <name type="common">Upland cotton</name>
    <name type="synonym">Gossypium mexicanum</name>
    <dbReference type="NCBI Taxonomy" id="3635"/>
    <lineage>
        <taxon>Eukaryota</taxon>
        <taxon>Viridiplantae</taxon>
        <taxon>Streptophyta</taxon>
        <taxon>Embryophyta</taxon>
        <taxon>Tracheophyta</taxon>
        <taxon>Spermatophyta</taxon>
        <taxon>Magnoliopsida</taxon>
        <taxon>eudicotyledons</taxon>
        <taxon>Gunneridae</taxon>
        <taxon>Pentapetalae</taxon>
        <taxon>rosids</taxon>
        <taxon>malvids</taxon>
        <taxon>Malvales</taxon>
        <taxon>Malvaceae</taxon>
        <taxon>Malvoideae</taxon>
        <taxon>Gossypium</taxon>
    </lineage>
</organism>
<feature type="domain" description="DC1" evidence="3">
    <location>
        <begin position="88"/>
        <end position="130"/>
    </location>
</feature>
<dbReference type="InterPro" id="IPR046349">
    <property type="entry name" value="C1-like_sf"/>
</dbReference>
<dbReference type="PANTHER" id="PTHR46288:SF27">
    <property type="entry name" value="CYSTEINE_HISTIDINE-RICH C1 DOMAIN FAMILY PROTEIN"/>
    <property type="match status" value="1"/>
</dbReference>
<dbReference type="SUPFAM" id="SSF57889">
    <property type="entry name" value="Cysteine-rich domain"/>
    <property type="match status" value="6"/>
</dbReference>
<dbReference type="Pfam" id="PF03107">
    <property type="entry name" value="C1_2"/>
    <property type="match status" value="4"/>
</dbReference>
<dbReference type="RefSeq" id="XP_016728378.1">
    <property type="nucleotide sequence ID" value="XM_016872889.2"/>
</dbReference>
<dbReference type="Gene3D" id="3.30.60.20">
    <property type="match status" value="1"/>
</dbReference>
<keyword evidence="4" id="KW-1185">Reference proteome</keyword>
<dbReference type="OrthoDB" id="1884766at2759"/>
<dbReference type="GeneID" id="107939544"/>
<dbReference type="KEGG" id="ghi:107939544"/>
<protein>
    <recommendedName>
        <fullName evidence="3">DC1 domain-containing protein</fullName>
    </recommendedName>
</protein>
<feature type="domain" description="DC1" evidence="3">
    <location>
        <begin position="326"/>
        <end position="368"/>
    </location>
</feature>
<feature type="coiled-coil region" evidence="2">
    <location>
        <begin position="647"/>
        <end position="702"/>
    </location>
</feature>
<gene>
    <name evidence="5" type="primary">LOC107939544</name>
</gene>
<feature type="domain" description="DC1" evidence="3">
    <location>
        <begin position="442"/>
        <end position="492"/>
    </location>
</feature>
<keyword evidence="2" id="KW-0175">Coiled coil</keyword>
<feature type="domain" description="DC1" evidence="3">
    <location>
        <begin position="387"/>
        <end position="431"/>
    </location>
</feature>
<name>A0A1U8MS63_GOSHI</name>
<dbReference type="STRING" id="3635.A0A1U8MS63"/>
<accession>A0A1U8MS63</accession>
<evidence type="ECO:0000259" key="3">
    <source>
        <dbReference type="Pfam" id="PF03107"/>
    </source>
</evidence>
<evidence type="ECO:0000313" key="4">
    <source>
        <dbReference type="Proteomes" id="UP000818029"/>
    </source>
</evidence>